<dbReference type="KEGG" id="mhi:Mhar_0970"/>
<reference evidence="1 2" key="1">
    <citation type="journal article" date="2012" name="PLoS ONE">
        <title>The genome characteristics and predicted function of methyl-group oxidation pathway in the obligate aceticlastic methanogens, Methanosaeta spp.</title>
        <authorList>
            <person name="Zhu J."/>
            <person name="Zheng H."/>
            <person name="Ai G."/>
            <person name="Zhang G."/>
            <person name="Liu D."/>
            <person name="Liu X."/>
            <person name="Dong X."/>
        </authorList>
    </citation>
    <scope>NUCLEOTIDE SEQUENCE [LARGE SCALE GENOMIC DNA]</scope>
    <source>
        <strain evidence="1 2">6Ac</strain>
    </source>
</reference>
<dbReference type="Proteomes" id="UP000005877">
    <property type="component" value="Chromosome"/>
</dbReference>
<name>G7WLN8_METH6</name>
<proteinExistence type="predicted"/>
<organism evidence="1 2">
    <name type="scientific">Methanothrix harundinacea (strain 6Ac)</name>
    <name type="common">Methanosaeta harundinacea</name>
    <dbReference type="NCBI Taxonomy" id="1110509"/>
    <lineage>
        <taxon>Archaea</taxon>
        <taxon>Methanobacteriati</taxon>
        <taxon>Methanobacteriota</taxon>
        <taxon>Stenosarchaea group</taxon>
        <taxon>Methanomicrobia</taxon>
        <taxon>Methanotrichales</taxon>
        <taxon>Methanotrichaceae</taxon>
        <taxon>Methanothrix</taxon>
    </lineage>
</organism>
<sequence>MEGREVGDAIRGARIYAEARKISDPVVIVKTGRHKAQRVILSEKAVARVEKKLRWIA</sequence>
<keyword evidence="2" id="KW-1185">Reference proteome</keyword>
<dbReference type="EMBL" id="CP003117">
    <property type="protein sequence ID" value="AET64341.1"/>
    <property type="molecule type" value="Genomic_DNA"/>
</dbReference>
<dbReference type="OrthoDB" id="81974at2157"/>
<evidence type="ECO:0000313" key="1">
    <source>
        <dbReference type="EMBL" id="AET64341.1"/>
    </source>
</evidence>
<accession>G7WLN8</accession>
<dbReference type="STRING" id="1110509.Mhar_0970"/>
<dbReference type="AlphaFoldDB" id="G7WLN8"/>
<protein>
    <submittedName>
        <fullName evidence="1">Uncharacterized protein</fullName>
    </submittedName>
</protein>
<dbReference type="PATRIC" id="fig|1110509.7.peg.1085"/>
<evidence type="ECO:0000313" key="2">
    <source>
        <dbReference type="Proteomes" id="UP000005877"/>
    </source>
</evidence>
<dbReference type="RefSeq" id="WP_014586526.1">
    <property type="nucleotide sequence ID" value="NC_017527.1"/>
</dbReference>
<gene>
    <name evidence="1" type="ordered locus">Mhar_0970</name>
</gene>
<dbReference type="HOGENOM" id="CLU_2985675_0_0_2"/>
<dbReference type="GeneID" id="58788856"/>